<protein>
    <recommendedName>
        <fullName evidence="5">LysM domain-containing protein</fullName>
    </recommendedName>
</protein>
<keyword evidence="7" id="KW-1185">Reference proteome</keyword>
<dbReference type="PROSITE" id="PS51782">
    <property type="entry name" value="LYSM"/>
    <property type="match status" value="1"/>
</dbReference>
<evidence type="ECO:0000259" key="5">
    <source>
        <dbReference type="PROSITE" id="PS51782"/>
    </source>
</evidence>
<dbReference type="InterPro" id="IPR018392">
    <property type="entry name" value="LysM"/>
</dbReference>
<keyword evidence="2" id="KW-0843">Virulence</keyword>
<comment type="caution">
    <text evidence="6">The sequence shown here is derived from an EMBL/GenBank/DDBJ whole genome shotgun (WGS) entry which is preliminary data.</text>
</comment>
<dbReference type="Pfam" id="PF01476">
    <property type="entry name" value="LysM"/>
    <property type="match status" value="1"/>
</dbReference>
<feature type="domain" description="LysM" evidence="5">
    <location>
        <begin position="289"/>
        <end position="335"/>
    </location>
</feature>
<dbReference type="SMART" id="SM00257">
    <property type="entry name" value="LysM"/>
    <property type="match status" value="1"/>
</dbReference>
<dbReference type="Gene3D" id="1.10.530.10">
    <property type="match status" value="1"/>
</dbReference>
<feature type="chain" id="PRO_5046619664" description="LysM domain-containing protein" evidence="4">
    <location>
        <begin position="20"/>
        <end position="337"/>
    </location>
</feature>
<dbReference type="SUPFAM" id="SSF54106">
    <property type="entry name" value="LysM domain"/>
    <property type="match status" value="1"/>
</dbReference>
<evidence type="ECO:0000256" key="2">
    <source>
        <dbReference type="ARBA" id="ARBA00023026"/>
    </source>
</evidence>
<reference evidence="6" key="1">
    <citation type="submission" date="2022-10" db="EMBL/GenBank/DDBJ databases">
        <title>Culturing micro-colonial fungi from biological soil crusts in the Mojave desert and describing Neophaeococcomyces mojavensis, and introducing the new genera and species Taxawa tesnikishii.</title>
        <authorList>
            <person name="Kurbessoian T."/>
            <person name="Stajich J.E."/>
        </authorList>
    </citation>
    <scope>NUCLEOTIDE SEQUENCE</scope>
    <source>
        <strain evidence="6">TK_1</strain>
    </source>
</reference>
<sequence length="337" mass="35017">MLVLPLILAAGSLPTFVLGAPVPSTHSSRFGLTVALTRSLTERSADAYVVYSGTGTVSDGWPDTNAWVSSFDTMFNNNRGVIGGSCAQFGVPNNSDAETDDIFNGVNQVSNETGLDARFILAVLMQESNGCVRTPTTNWGVRNPGLMQDHNGAATCNENGVQNPCPRDTIVQMIRDGAAGTPSGDGLTQCVAKTGASGVSKYYKAARMYNSGSIDSSGNLGLGGSTHCYASDIANRLTGWVTAPRTCNEGTIGSMAGSSGGSGSNGNNGTGTALPTGPRAPGASASCSQWCTVQSGDYCEIIQQKFGISMAQFMSWNTELNAACTNLWLGYSYCVRA</sequence>
<dbReference type="InterPro" id="IPR052210">
    <property type="entry name" value="LysM1-like"/>
</dbReference>
<keyword evidence="4" id="KW-0732">Signal</keyword>
<dbReference type="CDD" id="cd00118">
    <property type="entry name" value="LysM"/>
    <property type="match status" value="1"/>
</dbReference>
<feature type="compositionally biased region" description="Gly residues" evidence="3">
    <location>
        <begin position="258"/>
        <end position="269"/>
    </location>
</feature>
<dbReference type="PANTHER" id="PTHR34997:SF1">
    <property type="entry name" value="PEPTIDOGLYCAN-BINDING LYSIN DOMAIN"/>
    <property type="match status" value="1"/>
</dbReference>
<feature type="signal peptide" evidence="4">
    <location>
        <begin position="1"/>
        <end position="19"/>
    </location>
</feature>
<evidence type="ECO:0000313" key="7">
    <source>
        <dbReference type="Proteomes" id="UP001172684"/>
    </source>
</evidence>
<evidence type="ECO:0000256" key="3">
    <source>
        <dbReference type="SAM" id="MobiDB-lite"/>
    </source>
</evidence>
<proteinExistence type="predicted"/>
<evidence type="ECO:0000256" key="1">
    <source>
        <dbReference type="ARBA" id="ARBA00022669"/>
    </source>
</evidence>
<keyword evidence="1" id="KW-0147">Chitin-binding</keyword>
<dbReference type="InterPro" id="IPR023346">
    <property type="entry name" value="Lysozyme-like_dom_sf"/>
</dbReference>
<name>A0ABQ9NGW6_9PEZI</name>
<dbReference type="Gene3D" id="3.10.350.10">
    <property type="entry name" value="LysM domain"/>
    <property type="match status" value="1"/>
</dbReference>
<organism evidence="6 7">
    <name type="scientific">Coniosporium apollinis</name>
    <dbReference type="NCBI Taxonomy" id="61459"/>
    <lineage>
        <taxon>Eukaryota</taxon>
        <taxon>Fungi</taxon>
        <taxon>Dikarya</taxon>
        <taxon>Ascomycota</taxon>
        <taxon>Pezizomycotina</taxon>
        <taxon>Dothideomycetes</taxon>
        <taxon>Dothideomycetes incertae sedis</taxon>
        <taxon>Coniosporium</taxon>
    </lineage>
</organism>
<dbReference type="EMBL" id="JAPDRL010000460">
    <property type="protein sequence ID" value="KAJ9652074.1"/>
    <property type="molecule type" value="Genomic_DNA"/>
</dbReference>
<dbReference type="SUPFAM" id="SSF53955">
    <property type="entry name" value="Lysozyme-like"/>
    <property type="match status" value="1"/>
</dbReference>
<dbReference type="InterPro" id="IPR036779">
    <property type="entry name" value="LysM_dom_sf"/>
</dbReference>
<evidence type="ECO:0000256" key="4">
    <source>
        <dbReference type="SAM" id="SignalP"/>
    </source>
</evidence>
<feature type="region of interest" description="Disordered" evidence="3">
    <location>
        <begin position="258"/>
        <end position="278"/>
    </location>
</feature>
<evidence type="ECO:0000313" key="6">
    <source>
        <dbReference type="EMBL" id="KAJ9652074.1"/>
    </source>
</evidence>
<dbReference type="Proteomes" id="UP001172684">
    <property type="component" value="Unassembled WGS sequence"/>
</dbReference>
<gene>
    <name evidence="6" type="ORF">H2201_009244</name>
</gene>
<dbReference type="PANTHER" id="PTHR34997">
    <property type="entry name" value="AM15"/>
    <property type="match status" value="1"/>
</dbReference>
<accession>A0ABQ9NGW6</accession>